<dbReference type="RefSeq" id="WP_253752772.1">
    <property type="nucleotide sequence ID" value="NZ_JAMZDZ010000001.1"/>
</dbReference>
<proteinExistence type="predicted"/>
<feature type="transmembrane region" description="Helical" evidence="2">
    <location>
        <begin position="6"/>
        <end position="31"/>
    </location>
</feature>
<feature type="region of interest" description="Disordered" evidence="1">
    <location>
        <begin position="61"/>
        <end position="87"/>
    </location>
</feature>
<keyword evidence="2" id="KW-0812">Transmembrane</keyword>
<name>A0ABV8LQN9_9ACTN</name>
<dbReference type="EMBL" id="JBHSAY010000009">
    <property type="protein sequence ID" value="MFC4132698.1"/>
    <property type="molecule type" value="Genomic_DNA"/>
</dbReference>
<evidence type="ECO:0000256" key="1">
    <source>
        <dbReference type="SAM" id="MobiDB-lite"/>
    </source>
</evidence>
<accession>A0ABV8LQN9</accession>
<sequence>MNGLTSLTVGQLCLALIAIVVIVATATALLAHVRGREIQELYTYVNRWAGVDDDLAGSNFMDGVPHGPDRRRVSDPRQAARHRAALR</sequence>
<gene>
    <name evidence="3" type="ORF">ACFOZ4_18985</name>
</gene>
<evidence type="ECO:0000256" key="2">
    <source>
        <dbReference type="SAM" id="Phobius"/>
    </source>
</evidence>
<comment type="caution">
    <text evidence="3">The sequence shown here is derived from an EMBL/GenBank/DDBJ whole genome shotgun (WGS) entry which is preliminary data.</text>
</comment>
<keyword evidence="4" id="KW-1185">Reference proteome</keyword>
<evidence type="ECO:0008006" key="5">
    <source>
        <dbReference type="Google" id="ProtNLM"/>
    </source>
</evidence>
<keyword evidence="2" id="KW-0472">Membrane</keyword>
<evidence type="ECO:0000313" key="3">
    <source>
        <dbReference type="EMBL" id="MFC4132698.1"/>
    </source>
</evidence>
<keyword evidence="2" id="KW-1133">Transmembrane helix</keyword>
<dbReference type="Proteomes" id="UP001595816">
    <property type="component" value="Unassembled WGS sequence"/>
</dbReference>
<organism evidence="3 4">
    <name type="scientific">Hamadaea flava</name>
    <dbReference type="NCBI Taxonomy" id="1742688"/>
    <lineage>
        <taxon>Bacteria</taxon>
        <taxon>Bacillati</taxon>
        <taxon>Actinomycetota</taxon>
        <taxon>Actinomycetes</taxon>
        <taxon>Micromonosporales</taxon>
        <taxon>Micromonosporaceae</taxon>
        <taxon>Hamadaea</taxon>
    </lineage>
</organism>
<reference evidence="4" key="1">
    <citation type="journal article" date="2019" name="Int. J. Syst. Evol. Microbiol.">
        <title>The Global Catalogue of Microorganisms (GCM) 10K type strain sequencing project: providing services to taxonomists for standard genome sequencing and annotation.</title>
        <authorList>
            <consortium name="The Broad Institute Genomics Platform"/>
            <consortium name="The Broad Institute Genome Sequencing Center for Infectious Disease"/>
            <person name="Wu L."/>
            <person name="Ma J."/>
        </authorList>
    </citation>
    <scope>NUCLEOTIDE SEQUENCE [LARGE SCALE GENOMIC DNA]</scope>
    <source>
        <strain evidence="4">CGMCC 4.7289</strain>
    </source>
</reference>
<protein>
    <recommendedName>
        <fullName evidence="5">Secreted protein</fullName>
    </recommendedName>
</protein>
<evidence type="ECO:0000313" key="4">
    <source>
        <dbReference type="Proteomes" id="UP001595816"/>
    </source>
</evidence>